<evidence type="ECO:0000313" key="12">
    <source>
        <dbReference type="RefSeq" id="XP_048139600.1"/>
    </source>
</evidence>
<evidence type="ECO:0000259" key="9">
    <source>
        <dbReference type="PROSITE" id="PS50158"/>
    </source>
</evidence>
<dbReference type="Pfam" id="PF04046">
    <property type="entry name" value="PSP"/>
    <property type="match status" value="1"/>
</dbReference>
<evidence type="ECO:0000313" key="11">
    <source>
        <dbReference type="RefSeq" id="XP_030550573.1"/>
    </source>
</evidence>
<feature type="compositionally biased region" description="Low complexity" evidence="8">
    <location>
        <begin position="518"/>
        <end position="528"/>
    </location>
</feature>
<evidence type="ECO:0000256" key="5">
    <source>
        <dbReference type="ARBA" id="ARBA00022833"/>
    </source>
</evidence>
<dbReference type="PROSITE" id="PS50158">
    <property type="entry name" value="ZF_CCHC"/>
    <property type="match status" value="1"/>
</dbReference>
<dbReference type="KEGG" id="rarg:115755355"/>
<dbReference type="AlphaFoldDB" id="A0A8B8QTN9"/>
<feature type="domain" description="CCHC-type" evidence="9">
    <location>
        <begin position="296"/>
        <end position="312"/>
    </location>
</feature>
<feature type="region of interest" description="Disordered" evidence="8">
    <location>
        <begin position="1"/>
        <end position="90"/>
    </location>
</feature>
<evidence type="ECO:0000256" key="1">
    <source>
        <dbReference type="ARBA" id="ARBA00004642"/>
    </source>
</evidence>
<feature type="region of interest" description="Disordered" evidence="8">
    <location>
        <begin position="436"/>
        <end position="474"/>
    </location>
</feature>
<organism evidence="10 11">
    <name type="scientific">Rhodamnia argentea</name>
    <dbReference type="NCBI Taxonomy" id="178133"/>
    <lineage>
        <taxon>Eukaryota</taxon>
        <taxon>Viridiplantae</taxon>
        <taxon>Streptophyta</taxon>
        <taxon>Embryophyta</taxon>
        <taxon>Tracheophyta</taxon>
        <taxon>Spermatophyta</taxon>
        <taxon>Magnoliopsida</taxon>
        <taxon>eudicotyledons</taxon>
        <taxon>Gunneridae</taxon>
        <taxon>Pentapetalae</taxon>
        <taxon>rosids</taxon>
        <taxon>malvids</taxon>
        <taxon>Myrtales</taxon>
        <taxon>Myrtaceae</taxon>
        <taxon>Myrtoideae</taxon>
        <taxon>Myrteae</taxon>
        <taxon>Australasian group</taxon>
        <taxon>Rhodamnia</taxon>
    </lineage>
</organism>
<reference evidence="11" key="1">
    <citation type="submission" date="2025-04" db="UniProtKB">
        <authorList>
            <consortium name="RefSeq"/>
        </authorList>
    </citation>
    <scope>IDENTIFICATION</scope>
    <source>
        <tissue evidence="12">Leaf</tissue>
    </source>
</reference>
<sequence>MESGDVLKLPASSNSDCGNEDEGPLSNDREPGEVNTLQFDPEDKEGQKEEDSGPLSNDREPGEVITLQFEPEDKEGQKKEDQGQGDCNVGHEEGTFVIDMELDEELVGCSSMAGVNVEVTETDSIQVVEKNDHLCSGLQTENGCAALEEKYALSSHVMSSNSMSSRKRARVTYDEEQPSVHVTYSSLTRASKQKLEELLQQWSEWHTKHGSSQDTGEALESGEETFFPALRVGMEKQSAVSFWIDHQTRNLQNDGVITLDSNAVPLYDRGYALGLTLADGSNNVDGGLSIIEDAARCFNCGSYSHSLRECPKPRDNVAVNNARMQHKSKRGQNANSRNSIRYYEDPPAGKFDGLQPGTLDAETRQLLGLGELDPPPWLYRMRELGYPPGYLDIDDEDDMSGITIFADTEVKEESEDGEIMEAEREQKRRMTVKFPGINAPIPKNADERHWADGPLRSGSSRHHRSYQRSNHSTVLVERAHYQDHRWSGYARDDFPPGCEPGYNNSMSRYPSASDRFDSTFSSRSPSSSVQLPGSPPIGWSSYERGRRSPYGDFASRGPHNSPPDYGLSRYEYSRDNKRDYHDLDHPYEDRYNGHRHYGRR</sequence>
<dbReference type="GeneID" id="115755355"/>
<proteinExistence type="inferred from homology"/>
<protein>
    <submittedName>
        <fullName evidence="11 12">Uncharacterized protein LOC115755355 isoform X1</fullName>
    </submittedName>
</protein>
<keyword evidence="4 7" id="KW-0863">Zinc-finger</keyword>
<dbReference type="GO" id="GO:0008270">
    <property type="term" value="F:zinc ion binding"/>
    <property type="evidence" value="ECO:0007669"/>
    <property type="project" value="UniProtKB-KW"/>
</dbReference>
<keyword evidence="3" id="KW-0479">Metal-binding</keyword>
<evidence type="ECO:0000256" key="6">
    <source>
        <dbReference type="ARBA" id="ARBA00023242"/>
    </source>
</evidence>
<comment type="subcellular location">
    <subcellularLocation>
        <location evidence="1">Nucleus</location>
        <location evidence="1">Nucleoplasm</location>
    </subcellularLocation>
</comment>
<keyword evidence="10" id="KW-1185">Reference proteome</keyword>
<evidence type="ECO:0000313" key="10">
    <source>
        <dbReference type="Proteomes" id="UP000827889"/>
    </source>
</evidence>
<evidence type="ECO:0000256" key="2">
    <source>
        <dbReference type="ARBA" id="ARBA00007497"/>
    </source>
</evidence>
<dbReference type="SUPFAM" id="SSF57756">
    <property type="entry name" value="Retrovirus zinc finger-like domains"/>
    <property type="match status" value="1"/>
</dbReference>
<dbReference type="PANTHER" id="PTHR13316">
    <property type="entry name" value="ZINC FINGER, CCHC DOMAIN CONTAINING 8"/>
    <property type="match status" value="1"/>
</dbReference>
<gene>
    <name evidence="11 12" type="primary">LOC115755355</name>
</gene>
<evidence type="ECO:0000256" key="3">
    <source>
        <dbReference type="ARBA" id="ARBA00022723"/>
    </source>
</evidence>
<dbReference type="PANTHER" id="PTHR13316:SF0">
    <property type="entry name" value="ZINC FINGER CCHC DOMAIN-CONTAINING PROTEIN 8"/>
    <property type="match status" value="1"/>
</dbReference>
<evidence type="ECO:0000256" key="4">
    <source>
        <dbReference type="ARBA" id="ARBA00022771"/>
    </source>
</evidence>
<feature type="compositionally biased region" description="Basic and acidic residues" evidence="8">
    <location>
        <begin position="571"/>
        <end position="592"/>
    </location>
</feature>
<feature type="region of interest" description="Disordered" evidence="8">
    <location>
        <begin position="487"/>
        <end position="600"/>
    </location>
</feature>
<evidence type="ECO:0000256" key="7">
    <source>
        <dbReference type="PROSITE-ProRule" id="PRU00047"/>
    </source>
</evidence>
<dbReference type="InterPro" id="IPR001878">
    <property type="entry name" value="Znf_CCHC"/>
</dbReference>
<dbReference type="GO" id="GO:0005654">
    <property type="term" value="C:nucleoplasm"/>
    <property type="evidence" value="ECO:0007669"/>
    <property type="project" value="UniProtKB-SubCell"/>
</dbReference>
<dbReference type="Proteomes" id="UP000827889">
    <property type="component" value="Chromosome 8"/>
</dbReference>
<dbReference type="SMART" id="SM00581">
    <property type="entry name" value="PSP"/>
    <property type="match status" value="1"/>
</dbReference>
<feature type="compositionally biased region" description="Basic and acidic residues" evidence="8">
    <location>
        <begin position="44"/>
        <end position="62"/>
    </location>
</feature>
<keyword evidence="6" id="KW-0539">Nucleus</keyword>
<keyword evidence="5" id="KW-0862">Zinc</keyword>
<dbReference type="RefSeq" id="XP_030550573.1">
    <property type="nucleotide sequence ID" value="XM_030694713.1"/>
</dbReference>
<feature type="region of interest" description="Disordered" evidence="8">
    <location>
        <begin position="321"/>
        <end position="357"/>
    </location>
</feature>
<accession>A0A8B8QTN9</accession>
<dbReference type="RefSeq" id="XP_048139600.1">
    <property type="nucleotide sequence ID" value="XM_048283643.1"/>
</dbReference>
<comment type="similarity">
    <text evidence="2">Belongs to the ZCCHC8 family.</text>
</comment>
<evidence type="ECO:0000256" key="8">
    <source>
        <dbReference type="SAM" id="MobiDB-lite"/>
    </source>
</evidence>
<dbReference type="GO" id="GO:0071013">
    <property type="term" value="C:catalytic step 2 spliceosome"/>
    <property type="evidence" value="ECO:0007669"/>
    <property type="project" value="TreeGrafter"/>
</dbReference>
<dbReference type="InterPro" id="IPR036875">
    <property type="entry name" value="Znf_CCHC_sf"/>
</dbReference>
<dbReference type="GO" id="GO:0003723">
    <property type="term" value="F:RNA binding"/>
    <property type="evidence" value="ECO:0007669"/>
    <property type="project" value="TreeGrafter"/>
</dbReference>
<dbReference type="InterPro" id="IPR052115">
    <property type="entry name" value="NEXT_complex_subunit_ZCCHC8"/>
</dbReference>
<name>A0A8B8QTN9_9MYRT</name>
<dbReference type="OrthoDB" id="8026949at2759"/>
<dbReference type="InterPro" id="IPR006568">
    <property type="entry name" value="PSP_pro-rich"/>
</dbReference>